<evidence type="ECO:0000256" key="5">
    <source>
        <dbReference type="ARBA" id="ARBA00023136"/>
    </source>
</evidence>
<evidence type="ECO:0000259" key="8">
    <source>
        <dbReference type="PROSITE" id="PS51751"/>
    </source>
</evidence>
<evidence type="ECO:0000256" key="4">
    <source>
        <dbReference type="ARBA" id="ARBA00022989"/>
    </source>
</evidence>
<feature type="transmembrane region" description="Helical" evidence="7">
    <location>
        <begin position="12"/>
        <end position="34"/>
    </location>
</feature>
<evidence type="ECO:0000313" key="10">
    <source>
        <dbReference type="Proteomes" id="UP001163046"/>
    </source>
</evidence>
<feature type="transmembrane region" description="Helical" evidence="7">
    <location>
        <begin position="101"/>
        <end position="123"/>
    </location>
</feature>
<dbReference type="GO" id="GO:0016125">
    <property type="term" value="P:sterol metabolic process"/>
    <property type="evidence" value="ECO:0007669"/>
    <property type="project" value="InterPro"/>
</dbReference>
<evidence type="ECO:0000256" key="7">
    <source>
        <dbReference type="SAM" id="Phobius"/>
    </source>
</evidence>
<comment type="subcellular location">
    <subcellularLocation>
        <location evidence="1">Membrane</location>
        <topology evidence="1">Multi-pass membrane protein</topology>
    </subcellularLocation>
</comment>
<feature type="transmembrane region" description="Helical" evidence="7">
    <location>
        <begin position="46"/>
        <end position="67"/>
    </location>
</feature>
<evidence type="ECO:0000313" key="9">
    <source>
        <dbReference type="EMBL" id="KAJ7376987.1"/>
    </source>
</evidence>
<evidence type="ECO:0000256" key="3">
    <source>
        <dbReference type="ARBA" id="ARBA00022692"/>
    </source>
</evidence>
<dbReference type="PANTHER" id="PTHR14207">
    <property type="entry name" value="STEROL ISOMERASE"/>
    <property type="match status" value="1"/>
</dbReference>
<dbReference type="OrthoDB" id="58557at2759"/>
<dbReference type="EMBL" id="MU826385">
    <property type="protein sequence ID" value="KAJ7376987.1"/>
    <property type="molecule type" value="Genomic_DNA"/>
</dbReference>
<evidence type="ECO:0000256" key="6">
    <source>
        <dbReference type="PROSITE-ProRule" id="PRU01087"/>
    </source>
</evidence>
<feature type="domain" description="EXPERA" evidence="8">
    <location>
        <begin position="42"/>
        <end position="187"/>
    </location>
</feature>
<gene>
    <name evidence="9" type="ORF">OS493_031259</name>
</gene>
<dbReference type="GO" id="GO:0016020">
    <property type="term" value="C:membrane"/>
    <property type="evidence" value="ECO:0007669"/>
    <property type="project" value="UniProtKB-SubCell"/>
</dbReference>
<keyword evidence="3 6" id="KW-0812">Transmembrane</keyword>
<comment type="caution">
    <text evidence="9">The sequence shown here is derived from an EMBL/GenBank/DDBJ whole genome shotgun (WGS) entry which is preliminary data.</text>
</comment>
<name>A0A9W9Z8I7_9CNID</name>
<evidence type="ECO:0000256" key="1">
    <source>
        <dbReference type="ARBA" id="ARBA00004141"/>
    </source>
</evidence>
<dbReference type="GO" id="GO:0005783">
    <property type="term" value="C:endoplasmic reticulum"/>
    <property type="evidence" value="ECO:0007669"/>
    <property type="project" value="TreeGrafter"/>
</dbReference>
<dbReference type="Proteomes" id="UP001163046">
    <property type="component" value="Unassembled WGS sequence"/>
</dbReference>
<dbReference type="PANTHER" id="PTHR14207:SF1">
    <property type="entry name" value="EMOPAMIL-BINDING PROTEIN-LIKE"/>
    <property type="match status" value="1"/>
</dbReference>
<accession>A0A9W9Z8I7</accession>
<dbReference type="PROSITE" id="PS51751">
    <property type="entry name" value="EXPERA"/>
    <property type="match status" value="1"/>
</dbReference>
<organism evidence="9 10">
    <name type="scientific">Desmophyllum pertusum</name>
    <dbReference type="NCBI Taxonomy" id="174260"/>
    <lineage>
        <taxon>Eukaryota</taxon>
        <taxon>Metazoa</taxon>
        <taxon>Cnidaria</taxon>
        <taxon>Anthozoa</taxon>
        <taxon>Hexacorallia</taxon>
        <taxon>Scleractinia</taxon>
        <taxon>Caryophylliina</taxon>
        <taxon>Caryophylliidae</taxon>
        <taxon>Desmophyllum</taxon>
    </lineage>
</organism>
<proteinExistence type="inferred from homology"/>
<keyword evidence="10" id="KW-1185">Reference proteome</keyword>
<evidence type="ECO:0000256" key="2">
    <source>
        <dbReference type="ARBA" id="ARBA00008337"/>
    </source>
</evidence>
<dbReference type="AlphaFoldDB" id="A0A9W9Z8I7"/>
<dbReference type="GO" id="GO:0047750">
    <property type="term" value="F:cholestenol delta-isomerase activity"/>
    <property type="evidence" value="ECO:0007669"/>
    <property type="project" value="InterPro"/>
</dbReference>
<keyword evidence="4 6" id="KW-1133">Transmembrane helix</keyword>
<keyword evidence="5 6" id="KW-0472">Membrane</keyword>
<dbReference type="Pfam" id="PF05241">
    <property type="entry name" value="EBP"/>
    <property type="match status" value="1"/>
</dbReference>
<dbReference type="InterPro" id="IPR007905">
    <property type="entry name" value="EBP"/>
</dbReference>
<sequence>MAGFWTFFEANVISIASLSFTFLQCFGAIVLAFFVGRKLPSLEKWIIAWLFYDALTHFSLEGPFIYFSLTGSVNNSNHILAEVWKEYGKADARWLYSDPTIVSLEILTVAITGPLALLLIYAICCNKHYRHFVQITLCVCELYGGWMTFCPEWLVGSPSLDTSSPLYLWCYLVFFNGLWVVIPFLLLWHSWNEMEVKHTGITITTATQKKKR</sequence>
<reference evidence="9" key="1">
    <citation type="submission" date="2023-01" db="EMBL/GenBank/DDBJ databases">
        <title>Genome assembly of the deep-sea coral Lophelia pertusa.</title>
        <authorList>
            <person name="Herrera S."/>
            <person name="Cordes E."/>
        </authorList>
    </citation>
    <scope>NUCLEOTIDE SEQUENCE</scope>
    <source>
        <strain evidence="9">USNM1676648</strain>
        <tissue evidence="9">Polyp</tissue>
    </source>
</reference>
<comment type="similarity">
    <text evidence="2">Belongs to the EBP family.</text>
</comment>
<dbReference type="InterPro" id="IPR033118">
    <property type="entry name" value="EXPERA"/>
</dbReference>
<feature type="transmembrane region" description="Helical" evidence="7">
    <location>
        <begin position="166"/>
        <end position="188"/>
    </location>
</feature>
<protein>
    <recommendedName>
        <fullName evidence="8">EXPERA domain-containing protein</fullName>
    </recommendedName>
</protein>